<name>A0ABX2G1G0_9BURK</name>
<comment type="subcellular location">
    <subcellularLocation>
        <location evidence="1">Endomembrane system</location>
        <topology evidence="1">Multi-pass membrane protein</topology>
    </subcellularLocation>
</comment>
<organism evidence="6 7">
    <name type="scientific">Sphaerotilus uruguayifluvii</name>
    <dbReference type="NCBI Taxonomy" id="2735897"/>
    <lineage>
        <taxon>Bacteria</taxon>
        <taxon>Pseudomonadati</taxon>
        <taxon>Pseudomonadota</taxon>
        <taxon>Betaproteobacteria</taxon>
        <taxon>Burkholderiales</taxon>
        <taxon>Sphaerotilaceae</taxon>
        <taxon>Sphaerotilus</taxon>
    </lineage>
</organism>
<sequence>MVLPREARLIGAVLAGGVGLALDLVGVAAFVRARTTVNPMRPQNTRALVQTGLYARSRNPMYVGQALMLAGWAGWLGHPAGVLALVALVAWLNRFQIAPEERWLRERFGAEFDRYCERVPRWL</sequence>
<dbReference type="InterPro" id="IPR007318">
    <property type="entry name" value="Phopholipid_MeTrfase"/>
</dbReference>
<evidence type="ECO:0000313" key="6">
    <source>
        <dbReference type="EMBL" id="NRT56128.1"/>
    </source>
</evidence>
<evidence type="ECO:0000256" key="4">
    <source>
        <dbReference type="ARBA" id="ARBA00023136"/>
    </source>
</evidence>
<keyword evidence="7" id="KW-1185">Reference proteome</keyword>
<accession>A0ABX2G1G0</accession>
<dbReference type="Pfam" id="PF04191">
    <property type="entry name" value="PEMT"/>
    <property type="match status" value="1"/>
</dbReference>
<keyword evidence="2 5" id="KW-0812">Transmembrane</keyword>
<keyword evidence="3 5" id="KW-1133">Transmembrane helix</keyword>
<protein>
    <submittedName>
        <fullName evidence="6">Protein-S-isoprenylcysteine O-methyltransferase Ste14</fullName>
    </submittedName>
</protein>
<feature type="transmembrane region" description="Helical" evidence="5">
    <location>
        <begin position="12"/>
        <end position="31"/>
    </location>
</feature>
<comment type="caution">
    <text evidence="6">The sequence shown here is derived from an EMBL/GenBank/DDBJ whole genome shotgun (WGS) entry which is preliminary data.</text>
</comment>
<dbReference type="PANTHER" id="PTHR12714:SF24">
    <property type="entry name" value="SLR1182 PROTEIN"/>
    <property type="match status" value="1"/>
</dbReference>
<evidence type="ECO:0000256" key="2">
    <source>
        <dbReference type="ARBA" id="ARBA00022692"/>
    </source>
</evidence>
<feature type="transmembrane region" description="Helical" evidence="5">
    <location>
        <begin position="69"/>
        <end position="92"/>
    </location>
</feature>
<dbReference type="Gene3D" id="1.20.120.1630">
    <property type="match status" value="1"/>
</dbReference>
<dbReference type="Proteomes" id="UP001516061">
    <property type="component" value="Unassembled WGS sequence"/>
</dbReference>
<reference evidence="6 7" key="1">
    <citation type="submission" date="2020-05" db="EMBL/GenBank/DDBJ databases">
        <title>Genomic Encyclopedia of Type Strains, Phase IV (KMG-V): Genome sequencing to study the core and pangenomes of soil and plant-associated prokaryotes.</title>
        <authorList>
            <person name="Whitman W."/>
        </authorList>
    </citation>
    <scope>NUCLEOTIDE SEQUENCE [LARGE SCALE GENOMIC DNA]</scope>
    <source>
        <strain evidence="6 7">C29</strain>
    </source>
</reference>
<dbReference type="EMBL" id="JABSNM010000007">
    <property type="protein sequence ID" value="NRT56128.1"/>
    <property type="molecule type" value="Genomic_DNA"/>
</dbReference>
<dbReference type="RefSeq" id="WP_173805109.1">
    <property type="nucleotide sequence ID" value="NZ_JABSNM010000007.1"/>
</dbReference>
<evidence type="ECO:0000313" key="7">
    <source>
        <dbReference type="Proteomes" id="UP001516061"/>
    </source>
</evidence>
<gene>
    <name evidence="6" type="ORF">HNQ01_001864</name>
</gene>
<evidence type="ECO:0000256" key="3">
    <source>
        <dbReference type="ARBA" id="ARBA00022989"/>
    </source>
</evidence>
<proteinExistence type="predicted"/>
<evidence type="ECO:0000256" key="1">
    <source>
        <dbReference type="ARBA" id="ARBA00004127"/>
    </source>
</evidence>
<evidence type="ECO:0000256" key="5">
    <source>
        <dbReference type="SAM" id="Phobius"/>
    </source>
</evidence>
<dbReference type="PANTHER" id="PTHR12714">
    <property type="entry name" value="PROTEIN-S ISOPRENYLCYSTEINE O-METHYLTRANSFERASE"/>
    <property type="match status" value="1"/>
</dbReference>
<keyword evidence="4 5" id="KW-0472">Membrane</keyword>